<dbReference type="Proteomes" id="UP000887565">
    <property type="component" value="Unplaced"/>
</dbReference>
<dbReference type="AlphaFoldDB" id="A0A915IWR6"/>
<evidence type="ECO:0000313" key="1">
    <source>
        <dbReference type="Proteomes" id="UP000887565"/>
    </source>
</evidence>
<evidence type="ECO:0000313" key="2">
    <source>
        <dbReference type="WBParaSite" id="nRc.2.0.1.t18226-RA"/>
    </source>
</evidence>
<accession>A0A915IWR6</accession>
<keyword evidence="1" id="KW-1185">Reference proteome</keyword>
<organism evidence="1 2">
    <name type="scientific">Romanomermis culicivorax</name>
    <name type="common">Nematode worm</name>
    <dbReference type="NCBI Taxonomy" id="13658"/>
    <lineage>
        <taxon>Eukaryota</taxon>
        <taxon>Metazoa</taxon>
        <taxon>Ecdysozoa</taxon>
        <taxon>Nematoda</taxon>
        <taxon>Enoplea</taxon>
        <taxon>Dorylaimia</taxon>
        <taxon>Mermithida</taxon>
        <taxon>Mermithoidea</taxon>
        <taxon>Mermithidae</taxon>
        <taxon>Romanomermis</taxon>
    </lineage>
</organism>
<name>A0A915IWR6_ROMCU</name>
<sequence>MQTDKLDDQQHKHLHNSSRKKCCCKEDSNNLCFIDDLIKNTKPSFNVLKQYETGFGIYCY</sequence>
<reference evidence="2" key="1">
    <citation type="submission" date="2022-11" db="UniProtKB">
        <authorList>
            <consortium name="WormBaseParasite"/>
        </authorList>
    </citation>
    <scope>IDENTIFICATION</scope>
</reference>
<protein>
    <submittedName>
        <fullName evidence="2">Uncharacterized protein</fullName>
    </submittedName>
</protein>
<dbReference type="WBParaSite" id="nRc.2.0.1.t18226-RA">
    <property type="protein sequence ID" value="nRc.2.0.1.t18226-RA"/>
    <property type="gene ID" value="nRc.2.0.1.g18226"/>
</dbReference>
<proteinExistence type="predicted"/>